<organism evidence="1 2">
    <name type="scientific">Beauveria asiatica</name>
    <dbReference type="NCBI Taxonomy" id="1069075"/>
    <lineage>
        <taxon>Eukaryota</taxon>
        <taxon>Fungi</taxon>
        <taxon>Dikarya</taxon>
        <taxon>Ascomycota</taxon>
        <taxon>Pezizomycotina</taxon>
        <taxon>Sordariomycetes</taxon>
        <taxon>Hypocreomycetidae</taxon>
        <taxon>Hypocreales</taxon>
        <taxon>Cordycipitaceae</taxon>
        <taxon>Beauveria</taxon>
    </lineage>
</organism>
<keyword evidence="2" id="KW-1185">Reference proteome</keyword>
<dbReference type="AlphaFoldDB" id="A0AAW0RU96"/>
<comment type="caution">
    <text evidence="1">The sequence shown here is derived from an EMBL/GenBank/DDBJ whole genome shotgun (WGS) entry which is preliminary data.</text>
</comment>
<accession>A0AAW0RU96</accession>
<evidence type="ECO:0000313" key="1">
    <source>
        <dbReference type="EMBL" id="KAK8145715.1"/>
    </source>
</evidence>
<protein>
    <submittedName>
        <fullName evidence="1">Uncharacterized protein</fullName>
    </submittedName>
</protein>
<gene>
    <name evidence="1" type="ORF">G3M48_004100</name>
</gene>
<name>A0AAW0RU96_9HYPO</name>
<proteinExistence type="predicted"/>
<sequence length="484" mass="53060">MPPSVDGPLLPIETFTSSDCLTPKISLEFCSLWLSQILDQDQPATWRSWVPGHVQTLANSTPRLPSNDVLSMLNGRERDTQPAFEEVIRSTGFNPEHVLELSYYGYSHGWVENVIKGRVDNARDVAEDIIILLFAELATADTASESTWYTCKLRKRAMVRLLQHFCGTIQRDIVAVVLCGACAATRADRGAFFRGETVRLDLTRYFWLRFVDSGVLAFHIWANPAAVAQGHQHPVDLRQLAARDGMLANDLNDTVADATGTGLNYVLAAYANGYACAGVHISLIVRGGLVQSISHCLKTGDMQPLVATIMAHAIHLWGPRYRTHDLLESLVPAAVDDPDSSSYIIDNSWPPRLDSDPEMGAGYAETLREYAGGTDAPMRRLDGAEAYYRLLHALHSEADPQSVEEACKSCLRYFAIAAEQGLDAVAWAAFSDLSVGAAISPSVCLPAEALLSVRNRYQEAYSQSLKGMEANFEINVGVLRKAAT</sequence>
<dbReference type="Proteomes" id="UP001397290">
    <property type="component" value="Unassembled WGS sequence"/>
</dbReference>
<dbReference type="EMBL" id="JAAHCF010000266">
    <property type="protein sequence ID" value="KAK8145715.1"/>
    <property type="molecule type" value="Genomic_DNA"/>
</dbReference>
<reference evidence="1 2" key="1">
    <citation type="submission" date="2020-02" db="EMBL/GenBank/DDBJ databases">
        <title>Comparative genomics of the hypocrealean fungal genus Beauvera.</title>
        <authorList>
            <person name="Showalter D.N."/>
            <person name="Bushley K.E."/>
            <person name="Rehner S.A."/>
        </authorList>
    </citation>
    <scope>NUCLEOTIDE SEQUENCE [LARGE SCALE GENOMIC DNA]</scope>
    <source>
        <strain evidence="1 2">ARSEF4384</strain>
    </source>
</reference>
<evidence type="ECO:0000313" key="2">
    <source>
        <dbReference type="Proteomes" id="UP001397290"/>
    </source>
</evidence>